<feature type="transmembrane region" description="Helical" evidence="2">
    <location>
        <begin position="256"/>
        <end position="282"/>
    </location>
</feature>
<protein>
    <submittedName>
        <fullName evidence="4">Acyltransferase family protein</fullName>
    </submittedName>
</protein>
<feature type="transmembrane region" description="Helical" evidence="2">
    <location>
        <begin position="327"/>
        <end position="349"/>
    </location>
</feature>
<evidence type="ECO:0000256" key="2">
    <source>
        <dbReference type="SAM" id="Phobius"/>
    </source>
</evidence>
<feature type="transmembrane region" description="Helical" evidence="2">
    <location>
        <begin position="41"/>
        <end position="60"/>
    </location>
</feature>
<keyword evidence="2" id="KW-0812">Transmembrane</keyword>
<dbReference type="PANTHER" id="PTHR37312">
    <property type="entry name" value="MEMBRANE-BOUND ACYLTRANSFERASE YKRP-RELATED"/>
    <property type="match status" value="1"/>
</dbReference>
<keyword evidence="4" id="KW-0012">Acyltransferase</keyword>
<keyword evidence="4" id="KW-0808">Transferase</keyword>
<proteinExistence type="predicted"/>
<dbReference type="PANTHER" id="PTHR37312:SF1">
    <property type="entry name" value="MEMBRANE-BOUND ACYLTRANSFERASE YKRP-RELATED"/>
    <property type="match status" value="1"/>
</dbReference>
<feature type="transmembrane region" description="Helical" evidence="2">
    <location>
        <begin position="135"/>
        <end position="155"/>
    </location>
</feature>
<organism evidence="4 5">
    <name type="scientific">Streptomyces poriferorum</name>
    <dbReference type="NCBI Taxonomy" id="2798799"/>
    <lineage>
        <taxon>Bacteria</taxon>
        <taxon>Bacillati</taxon>
        <taxon>Actinomycetota</taxon>
        <taxon>Actinomycetes</taxon>
        <taxon>Kitasatosporales</taxon>
        <taxon>Streptomycetaceae</taxon>
        <taxon>Streptomyces</taxon>
    </lineage>
</organism>
<sequence length="362" mass="41140">MTSPMGGEIPGPASERAVLTAPPAPERSAAPAPGRGGRDPFFDNAKFLLLVLVVCAHFWADWINHSDAVRSAAAWVYSFHMPAFIVLSGYLSRSYTGRPDQVKRLITGVLVPYLIFETLYALVRQYVLDEGEIDITILQPWFVCWFLVALFIWRITTPVWRAVRWPVAVAVVISMLSGLTSNGNILQFARVLQFLPFFVLGLQLRREHFEWLRSRNIRVVSAVVMCLALPFSYLAAPRLNDWEWFSWRHDYTELHVSLSFWFFMRIALFVAAAVMTAAFFSLVPNRRTWFTVMGTRTMYALLLHPLLYRAAVDAGVYDRLDSPWGKLALTAVAAVVAVVLMTAVVQRIFRPLVEPRLQRLMA</sequence>
<keyword evidence="5" id="KW-1185">Reference proteome</keyword>
<feature type="region of interest" description="Disordered" evidence="1">
    <location>
        <begin position="1"/>
        <end position="35"/>
    </location>
</feature>
<dbReference type="InterPro" id="IPR002656">
    <property type="entry name" value="Acyl_transf_3_dom"/>
</dbReference>
<dbReference type="EMBL" id="CP120988">
    <property type="protein sequence ID" value="WLQ58068.1"/>
    <property type="molecule type" value="Genomic_DNA"/>
</dbReference>
<evidence type="ECO:0000313" key="4">
    <source>
        <dbReference type="EMBL" id="WLQ58068.1"/>
    </source>
</evidence>
<name>A0ABY9IRR8_9ACTN</name>
<evidence type="ECO:0000256" key="1">
    <source>
        <dbReference type="SAM" id="MobiDB-lite"/>
    </source>
</evidence>
<dbReference type="GO" id="GO:0016746">
    <property type="term" value="F:acyltransferase activity"/>
    <property type="evidence" value="ECO:0007669"/>
    <property type="project" value="UniProtKB-KW"/>
</dbReference>
<dbReference type="Proteomes" id="UP001235744">
    <property type="component" value="Chromosome"/>
</dbReference>
<evidence type="ECO:0000259" key="3">
    <source>
        <dbReference type="Pfam" id="PF01757"/>
    </source>
</evidence>
<feature type="domain" description="Acyltransferase 3" evidence="3">
    <location>
        <begin position="40"/>
        <end position="340"/>
    </location>
</feature>
<dbReference type="RefSeq" id="WP_219572890.1">
    <property type="nucleotide sequence ID" value="NZ_CP120988.1"/>
</dbReference>
<dbReference type="Pfam" id="PF01757">
    <property type="entry name" value="Acyl_transf_3"/>
    <property type="match status" value="1"/>
</dbReference>
<accession>A0ABY9IRR8</accession>
<reference evidence="4 5" key="1">
    <citation type="submission" date="2023-03" db="EMBL/GenBank/DDBJ databases">
        <title>Isolation and description of six Streptomyces strains from soil environments, able to metabolize different microbial glucans.</title>
        <authorList>
            <person name="Widen T."/>
            <person name="Larsbrink J."/>
        </authorList>
    </citation>
    <scope>NUCLEOTIDE SEQUENCE [LARGE SCALE GENOMIC DNA]</scope>
    <source>
        <strain evidence="4 5">Alt2</strain>
    </source>
</reference>
<feature type="transmembrane region" description="Helical" evidence="2">
    <location>
        <begin position="185"/>
        <end position="204"/>
    </location>
</feature>
<gene>
    <name evidence="4" type="ORF">P8A19_22730</name>
</gene>
<keyword evidence="2" id="KW-0472">Membrane</keyword>
<evidence type="ECO:0000313" key="5">
    <source>
        <dbReference type="Proteomes" id="UP001235744"/>
    </source>
</evidence>
<feature type="transmembrane region" description="Helical" evidence="2">
    <location>
        <begin position="104"/>
        <end position="123"/>
    </location>
</feature>
<feature type="transmembrane region" description="Helical" evidence="2">
    <location>
        <begin position="216"/>
        <end position="236"/>
    </location>
</feature>
<feature type="transmembrane region" description="Helical" evidence="2">
    <location>
        <begin position="162"/>
        <end position="179"/>
    </location>
</feature>
<dbReference type="InterPro" id="IPR052734">
    <property type="entry name" value="Nod_factor_acetyltransferase"/>
</dbReference>
<keyword evidence="2" id="KW-1133">Transmembrane helix</keyword>
<feature type="transmembrane region" description="Helical" evidence="2">
    <location>
        <begin position="289"/>
        <end position="307"/>
    </location>
</feature>
<feature type="transmembrane region" description="Helical" evidence="2">
    <location>
        <begin position="72"/>
        <end position="92"/>
    </location>
</feature>